<protein>
    <submittedName>
        <fullName evidence="2">Uncharacterized protein</fullName>
    </submittedName>
</protein>
<name>A0ABD2VUP2_9HYME</name>
<accession>A0ABD2VUP2</accession>
<evidence type="ECO:0000313" key="3">
    <source>
        <dbReference type="Proteomes" id="UP001627154"/>
    </source>
</evidence>
<evidence type="ECO:0000313" key="2">
    <source>
        <dbReference type="EMBL" id="KAL3384388.1"/>
    </source>
</evidence>
<sequence length="133" mass="15456">MRRRGGIPPSEQLDNIYYNMKAELQIYIKRSHIDTVESLIQEVETYEKLKGDAKKMSITKETLTVDSPNNPFNRKDHRWNCKQRGHSRANCKNLCRKFCSVCGKDNVLTRNCHGPKNETKTEKPSTRVSKNQT</sequence>
<proteinExistence type="predicted"/>
<feature type="region of interest" description="Disordered" evidence="1">
    <location>
        <begin position="112"/>
        <end position="133"/>
    </location>
</feature>
<dbReference type="SUPFAM" id="SSF57756">
    <property type="entry name" value="Retrovirus zinc finger-like domains"/>
    <property type="match status" value="1"/>
</dbReference>
<dbReference type="InterPro" id="IPR036875">
    <property type="entry name" value="Znf_CCHC_sf"/>
</dbReference>
<dbReference type="AlphaFoldDB" id="A0ABD2VUP2"/>
<comment type="caution">
    <text evidence="2">The sequence shown here is derived from an EMBL/GenBank/DDBJ whole genome shotgun (WGS) entry which is preliminary data.</text>
</comment>
<dbReference type="Proteomes" id="UP001627154">
    <property type="component" value="Unassembled WGS sequence"/>
</dbReference>
<reference evidence="2 3" key="1">
    <citation type="journal article" date="2024" name="bioRxiv">
        <title>A reference genome for Trichogramma kaykai: A tiny desert-dwelling parasitoid wasp with competing sex-ratio distorters.</title>
        <authorList>
            <person name="Culotta J."/>
            <person name="Lindsey A.R."/>
        </authorList>
    </citation>
    <scope>NUCLEOTIDE SEQUENCE [LARGE SCALE GENOMIC DNA]</scope>
    <source>
        <strain evidence="2 3">KSX58</strain>
    </source>
</reference>
<gene>
    <name evidence="2" type="ORF">TKK_019865</name>
</gene>
<organism evidence="2 3">
    <name type="scientific">Trichogramma kaykai</name>
    <dbReference type="NCBI Taxonomy" id="54128"/>
    <lineage>
        <taxon>Eukaryota</taxon>
        <taxon>Metazoa</taxon>
        <taxon>Ecdysozoa</taxon>
        <taxon>Arthropoda</taxon>
        <taxon>Hexapoda</taxon>
        <taxon>Insecta</taxon>
        <taxon>Pterygota</taxon>
        <taxon>Neoptera</taxon>
        <taxon>Endopterygota</taxon>
        <taxon>Hymenoptera</taxon>
        <taxon>Apocrita</taxon>
        <taxon>Proctotrupomorpha</taxon>
        <taxon>Chalcidoidea</taxon>
        <taxon>Trichogrammatidae</taxon>
        <taxon>Trichogramma</taxon>
    </lineage>
</organism>
<dbReference type="EMBL" id="JBJJXI010000174">
    <property type="protein sequence ID" value="KAL3384388.1"/>
    <property type="molecule type" value="Genomic_DNA"/>
</dbReference>
<feature type="compositionally biased region" description="Basic and acidic residues" evidence="1">
    <location>
        <begin position="115"/>
        <end position="125"/>
    </location>
</feature>
<evidence type="ECO:0000256" key="1">
    <source>
        <dbReference type="SAM" id="MobiDB-lite"/>
    </source>
</evidence>
<keyword evidence="3" id="KW-1185">Reference proteome</keyword>